<geneLocation type="plasmid" evidence="2 3">
    <name>pRHL2</name>
</geneLocation>
<dbReference type="KEGG" id="rha:RHA1_ro10438"/>
<dbReference type="AlphaFoldDB" id="Q0RVQ9"/>
<dbReference type="HOGENOM" id="CLU_2370910_0_0_11"/>
<accession>Q0RVQ9</accession>
<evidence type="ECO:0000256" key="1">
    <source>
        <dbReference type="SAM" id="MobiDB-lite"/>
    </source>
</evidence>
<gene>
    <name evidence="2" type="ordered locus">RHA1_ro10438</name>
</gene>
<keyword evidence="2" id="KW-0614">Plasmid</keyword>
<dbReference type="Proteomes" id="UP000008710">
    <property type="component" value="Plasmid pRHL2"/>
</dbReference>
<sequence>MAFANPHPESIDTTFVPRRLAARSARERTPQHQPTNNQATLERSKVERSFERIRYHIRGQEHLKYPLTMRQIQIHRISNSPYDVVVGACRSPVGR</sequence>
<reference evidence="3" key="1">
    <citation type="journal article" date="2006" name="Proc. Natl. Acad. Sci. U.S.A.">
        <title>The complete genome of Rhodococcus sp. RHA1 provides insights into a catabolic powerhouse.</title>
        <authorList>
            <person name="McLeod M.P."/>
            <person name="Warren R.L."/>
            <person name="Hsiao W.W.L."/>
            <person name="Araki N."/>
            <person name="Myhre M."/>
            <person name="Fernandes C."/>
            <person name="Miyazawa D."/>
            <person name="Wong W."/>
            <person name="Lillquist A.L."/>
            <person name="Wang D."/>
            <person name="Dosanjh M."/>
            <person name="Hara H."/>
            <person name="Petrescu A."/>
            <person name="Morin R.D."/>
            <person name="Yang G."/>
            <person name="Stott J.M."/>
            <person name="Schein J.E."/>
            <person name="Shin H."/>
            <person name="Smailus D."/>
            <person name="Siddiqui A.S."/>
            <person name="Marra M.A."/>
            <person name="Jones S.J.M."/>
            <person name="Holt R."/>
            <person name="Brinkman F.S.L."/>
            <person name="Miyauchi K."/>
            <person name="Fukuda M."/>
            <person name="Davies J.E."/>
            <person name="Mohn W.W."/>
            <person name="Eltis L.D."/>
        </authorList>
    </citation>
    <scope>NUCLEOTIDE SEQUENCE [LARGE SCALE GENOMIC DNA]</scope>
    <source>
        <strain evidence="3">RHA1</strain>
    </source>
</reference>
<feature type="compositionally biased region" description="Polar residues" evidence="1">
    <location>
        <begin position="31"/>
        <end position="41"/>
    </location>
</feature>
<evidence type="ECO:0000313" key="3">
    <source>
        <dbReference type="Proteomes" id="UP000008710"/>
    </source>
</evidence>
<dbReference type="EMBL" id="CP000433">
    <property type="protein sequence ID" value="ABH00627.1"/>
    <property type="molecule type" value="Genomic_DNA"/>
</dbReference>
<organism evidence="2 3">
    <name type="scientific">Rhodococcus jostii (strain RHA1)</name>
    <dbReference type="NCBI Taxonomy" id="101510"/>
    <lineage>
        <taxon>Bacteria</taxon>
        <taxon>Bacillati</taxon>
        <taxon>Actinomycetota</taxon>
        <taxon>Actinomycetes</taxon>
        <taxon>Mycobacteriales</taxon>
        <taxon>Nocardiaceae</taxon>
        <taxon>Rhodococcus</taxon>
    </lineage>
</organism>
<proteinExistence type="predicted"/>
<feature type="region of interest" description="Disordered" evidence="1">
    <location>
        <begin position="22"/>
        <end position="43"/>
    </location>
</feature>
<evidence type="ECO:0000313" key="2">
    <source>
        <dbReference type="EMBL" id="ABH00627.1"/>
    </source>
</evidence>
<name>Q0RVQ9_RHOJR</name>
<protein>
    <submittedName>
        <fullName evidence="2">Uncharacterized protein</fullName>
    </submittedName>
</protein>